<organism evidence="1 2">
    <name type="scientific">Fonticella tunisiensis</name>
    <dbReference type="NCBI Taxonomy" id="1096341"/>
    <lineage>
        <taxon>Bacteria</taxon>
        <taxon>Bacillati</taxon>
        <taxon>Bacillota</taxon>
        <taxon>Clostridia</taxon>
        <taxon>Eubacteriales</taxon>
        <taxon>Clostridiaceae</taxon>
        <taxon>Fonticella</taxon>
    </lineage>
</organism>
<accession>A0A4R7KUX0</accession>
<evidence type="ECO:0000313" key="1">
    <source>
        <dbReference type="EMBL" id="TDT63402.1"/>
    </source>
</evidence>
<keyword evidence="2" id="KW-1185">Reference proteome</keyword>
<evidence type="ECO:0000313" key="2">
    <source>
        <dbReference type="Proteomes" id="UP000295325"/>
    </source>
</evidence>
<dbReference type="RefSeq" id="WP_133627052.1">
    <property type="nucleotide sequence ID" value="NZ_SOAZ01000002.1"/>
</dbReference>
<sequence length="63" mass="7023">MRRNVLSLATSLALQASAEQGVDYTKAIPGALEEACLRLGVDRKKFIRMFAWSRGKENGKKKL</sequence>
<dbReference type="Proteomes" id="UP000295325">
    <property type="component" value="Unassembled WGS sequence"/>
</dbReference>
<reference evidence="1 2" key="1">
    <citation type="submission" date="2019-03" db="EMBL/GenBank/DDBJ databases">
        <title>Genomic Encyclopedia of Type Strains, Phase IV (KMG-IV): sequencing the most valuable type-strain genomes for metagenomic binning, comparative biology and taxonomic classification.</title>
        <authorList>
            <person name="Goeker M."/>
        </authorList>
    </citation>
    <scope>NUCLEOTIDE SEQUENCE [LARGE SCALE GENOMIC DNA]</scope>
    <source>
        <strain evidence="1 2">DSM 24455</strain>
    </source>
</reference>
<protein>
    <submittedName>
        <fullName evidence="1">Uncharacterized protein</fullName>
    </submittedName>
</protein>
<comment type="caution">
    <text evidence="1">The sequence shown here is derived from an EMBL/GenBank/DDBJ whole genome shotgun (WGS) entry which is preliminary data.</text>
</comment>
<name>A0A4R7KUX0_9CLOT</name>
<gene>
    <name evidence="1" type="ORF">EDD71_102164</name>
</gene>
<dbReference type="AlphaFoldDB" id="A0A4R7KUX0"/>
<dbReference type="EMBL" id="SOAZ01000002">
    <property type="protein sequence ID" value="TDT63402.1"/>
    <property type="molecule type" value="Genomic_DNA"/>
</dbReference>
<dbReference type="OrthoDB" id="9966301at2"/>
<proteinExistence type="predicted"/>